<dbReference type="EMBL" id="BSSU01000011">
    <property type="protein sequence ID" value="GLX82880.1"/>
    <property type="molecule type" value="Genomic_DNA"/>
</dbReference>
<keyword evidence="2" id="KW-1185">Reference proteome</keyword>
<evidence type="ECO:0000313" key="1">
    <source>
        <dbReference type="EMBL" id="GLX82880.1"/>
    </source>
</evidence>
<sequence>MKTLKLLRHAKSDWHTPYDDDKLRGLNSRGHRDIARIAPLLSSYLISSQSILVSAAHRAQLTIQGIADMPSPENEAPLNWTVDESLYTFSMTHLLSLLGNISNDFTDICFVGHNPAFIELINYLVMPPLDNFPTCGFIEMKLQIHSWQDIKEGCGKVSFYLTPKQIKKGSV</sequence>
<accession>A0ABQ6H6Q5</accession>
<gene>
    <name evidence="1" type="primary">sixA_2</name>
    <name evidence="1" type="ORF">theurythT_23320</name>
</gene>
<protein>
    <submittedName>
        <fullName evidence="1">Phosphohistidine phosphatase</fullName>
    </submittedName>
</protein>
<comment type="caution">
    <text evidence="1">The sequence shown here is derived from an EMBL/GenBank/DDBJ whole genome shotgun (WGS) entry which is preliminary data.</text>
</comment>
<name>A0ABQ6H6Q5_9GAMM</name>
<organism evidence="1 2">
    <name type="scientific">Thalassotalea eurytherma</name>
    <dbReference type="NCBI Taxonomy" id="1144278"/>
    <lineage>
        <taxon>Bacteria</taxon>
        <taxon>Pseudomonadati</taxon>
        <taxon>Pseudomonadota</taxon>
        <taxon>Gammaproteobacteria</taxon>
        <taxon>Alteromonadales</taxon>
        <taxon>Colwelliaceae</taxon>
        <taxon>Thalassotalea</taxon>
    </lineage>
</organism>
<dbReference type="CDD" id="cd07067">
    <property type="entry name" value="HP_PGM_like"/>
    <property type="match status" value="1"/>
</dbReference>
<evidence type="ECO:0000313" key="2">
    <source>
        <dbReference type="Proteomes" id="UP001157133"/>
    </source>
</evidence>
<dbReference type="Gene3D" id="3.40.50.1240">
    <property type="entry name" value="Phosphoglycerate mutase-like"/>
    <property type="match status" value="1"/>
</dbReference>
<dbReference type="InterPro" id="IPR013078">
    <property type="entry name" value="His_Pase_superF_clade-1"/>
</dbReference>
<dbReference type="RefSeq" id="WP_284208270.1">
    <property type="nucleotide sequence ID" value="NZ_BSSU01000011.1"/>
</dbReference>
<dbReference type="InterPro" id="IPR029033">
    <property type="entry name" value="His_PPase_superfam"/>
</dbReference>
<reference evidence="1 2" key="1">
    <citation type="submission" date="2023-03" db="EMBL/GenBank/DDBJ databases">
        <title>Draft genome sequence of Thalassotalea eurytherma JCM 18482T.</title>
        <authorList>
            <person name="Sawabe T."/>
        </authorList>
    </citation>
    <scope>NUCLEOTIDE SEQUENCE [LARGE SCALE GENOMIC DNA]</scope>
    <source>
        <strain evidence="1 2">JCM 18482</strain>
    </source>
</reference>
<dbReference type="SUPFAM" id="SSF53254">
    <property type="entry name" value="Phosphoglycerate mutase-like"/>
    <property type="match status" value="1"/>
</dbReference>
<dbReference type="Proteomes" id="UP001157133">
    <property type="component" value="Unassembled WGS sequence"/>
</dbReference>
<proteinExistence type="predicted"/>